<sequence length="268" mass="29182">MASEFDNLARVALNEASLGDYMKVVKNATAKAAKSVAKSAVKGLAQLPGAAIKGAGMAYSAIGGTQGGALMQRAGSAIQKAGLTAVTAPVKLWRDLKTAAEREEYIRQNLEPIKLHIKDNFPTLTTRQRNNLNQVEDFDQLNDFIKTSIKGKSLDVITSDYNKKAVAQARLKQQQAIPQTTPPTPTPAAGPATTQFKPKLKANRSMVKDIKSGIVYRYLGRDQGGWYIYDPLTKKTDPTPIDPRDQKAITALWRKKEIANNAAKQSSK</sequence>
<protein>
    <submittedName>
        <fullName evidence="2">Uncharacterized protein</fullName>
    </submittedName>
</protein>
<feature type="region of interest" description="Disordered" evidence="1">
    <location>
        <begin position="173"/>
        <end position="195"/>
    </location>
</feature>
<name>A0A6J7X946_9CAUD</name>
<evidence type="ECO:0000313" key="2">
    <source>
        <dbReference type="EMBL" id="CAB5226420.1"/>
    </source>
</evidence>
<accession>A0A6J7X946</accession>
<evidence type="ECO:0000256" key="1">
    <source>
        <dbReference type="SAM" id="MobiDB-lite"/>
    </source>
</evidence>
<reference evidence="2" key="1">
    <citation type="submission" date="2020-05" db="EMBL/GenBank/DDBJ databases">
        <authorList>
            <person name="Chiriac C."/>
            <person name="Salcher M."/>
            <person name="Ghai R."/>
            <person name="Kavagutti S V."/>
        </authorList>
    </citation>
    <scope>NUCLEOTIDE SEQUENCE</scope>
</reference>
<organism evidence="2">
    <name type="scientific">uncultured Caudovirales phage</name>
    <dbReference type="NCBI Taxonomy" id="2100421"/>
    <lineage>
        <taxon>Viruses</taxon>
        <taxon>Duplodnaviria</taxon>
        <taxon>Heunggongvirae</taxon>
        <taxon>Uroviricota</taxon>
        <taxon>Caudoviricetes</taxon>
        <taxon>Peduoviridae</taxon>
        <taxon>Maltschvirus</taxon>
        <taxon>Maltschvirus maltsch</taxon>
    </lineage>
</organism>
<proteinExistence type="predicted"/>
<gene>
    <name evidence="2" type="ORF">UFOVP760_196</name>
</gene>
<dbReference type="EMBL" id="LR798360">
    <property type="protein sequence ID" value="CAB5226420.1"/>
    <property type="molecule type" value="Genomic_DNA"/>
</dbReference>